<dbReference type="EMBL" id="HBUE01077123">
    <property type="protein sequence ID" value="CAG6475717.1"/>
    <property type="molecule type" value="Transcribed_RNA"/>
</dbReference>
<dbReference type="EMBL" id="HBUE01202006">
    <property type="protein sequence ID" value="CAG6530297.1"/>
    <property type="molecule type" value="Transcribed_RNA"/>
</dbReference>
<feature type="region of interest" description="Disordered" evidence="1">
    <location>
        <begin position="51"/>
        <end position="90"/>
    </location>
</feature>
<dbReference type="EMBL" id="HBUE01077116">
    <property type="protein sequence ID" value="CAG6475709.1"/>
    <property type="molecule type" value="Transcribed_RNA"/>
</dbReference>
<protein>
    <submittedName>
        <fullName evidence="2">(northern house mosquito) hypothetical protein</fullName>
    </submittedName>
</protein>
<dbReference type="EMBL" id="HBUE01077124">
    <property type="protein sequence ID" value="CAG6475719.1"/>
    <property type="molecule type" value="Transcribed_RNA"/>
</dbReference>
<proteinExistence type="predicted"/>
<dbReference type="EMBL" id="HBUE01077125">
    <property type="protein sequence ID" value="CAG6475721.1"/>
    <property type="molecule type" value="Transcribed_RNA"/>
</dbReference>
<dbReference type="EMBL" id="HBUE01077114">
    <property type="protein sequence ID" value="CAG6475706.1"/>
    <property type="molecule type" value="Transcribed_RNA"/>
</dbReference>
<dbReference type="EMBL" id="HBUE01308189">
    <property type="protein sequence ID" value="CAG6582111.1"/>
    <property type="molecule type" value="Transcribed_RNA"/>
</dbReference>
<dbReference type="EMBL" id="HBUE01077130">
    <property type="protein sequence ID" value="CAG6475729.1"/>
    <property type="molecule type" value="Transcribed_RNA"/>
</dbReference>
<sequence length="120" mass="13796">MQLTSPNQGRRPRRHRPSRPPLQTAKQCNRCRWAISSFSSSQILPFCRPHRRSSRPIRAQRTQSARRMCPPAAHRLPRTRPRPGRPRRPSTAAVARWCWSEPVPAMALPLVKVMVVVVAH</sequence>
<dbReference type="EMBL" id="HBUE01308183">
    <property type="protein sequence ID" value="CAG6582104.1"/>
    <property type="molecule type" value="Transcribed_RNA"/>
</dbReference>
<dbReference type="EMBL" id="HBUE01077100">
    <property type="protein sequence ID" value="CAG6475683.1"/>
    <property type="molecule type" value="Transcribed_RNA"/>
</dbReference>
<dbReference type="EMBL" id="HBUE01077107">
    <property type="protein sequence ID" value="CAG6475694.1"/>
    <property type="molecule type" value="Transcribed_RNA"/>
</dbReference>
<dbReference type="EMBL" id="HBUE01077120">
    <property type="protein sequence ID" value="CAG6475715.1"/>
    <property type="molecule type" value="Transcribed_RNA"/>
</dbReference>
<organism evidence="2">
    <name type="scientific">Culex pipiens</name>
    <name type="common">House mosquito</name>
    <dbReference type="NCBI Taxonomy" id="7175"/>
    <lineage>
        <taxon>Eukaryota</taxon>
        <taxon>Metazoa</taxon>
        <taxon>Ecdysozoa</taxon>
        <taxon>Arthropoda</taxon>
        <taxon>Hexapoda</taxon>
        <taxon>Insecta</taxon>
        <taxon>Pterygota</taxon>
        <taxon>Neoptera</taxon>
        <taxon>Endopterygota</taxon>
        <taxon>Diptera</taxon>
        <taxon>Nematocera</taxon>
        <taxon>Culicoidea</taxon>
        <taxon>Culicidae</taxon>
        <taxon>Culicinae</taxon>
        <taxon>Culicini</taxon>
        <taxon>Culex</taxon>
        <taxon>Culex</taxon>
    </lineage>
</organism>
<reference evidence="2" key="1">
    <citation type="submission" date="2021-05" db="EMBL/GenBank/DDBJ databases">
        <authorList>
            <person name="Alioto T."/>
            <person name="Alioto T."/>
            <person name="Gomez Garrido J."/>
        </authorList>
    </citation>
    <scope>NUCLEOTIDE SEQUENCE</scope>
</reference>
<name>A0A8D8BQ12_CULPI</name>
<feature type="compositionally biased region" description="Basic residues" evidence="1">
    <location>
        <begin position="75"/>
        <end position="88"/>
    </location>
</feature>
<dbReference type="EMBL" id="HBUE01077110">
    <property type="protein sequence ID" value="CAG6475699.1"/>
    <property type="molecule type" value="Transcribed_RNA"/>
</dbReference>
<dbReference type="EMBL" id="HBUE01077117">
    <property type="protein sequence ID" value="CAG6475711.1"/>
    <property type="molecule type" value="Transcribed_RNA"/>
</dbReference>
<dbReference type="EMBL" id="HBUE01077104">
    <property type="protein sequence ID" value="CAG6475690.1"/>
    <property type="molecule type" value="Transcribed_RNA"/>
</dbReference>
<dbReference type="EMBL" id="HBUE01077119">
    <property type="protein sequence ID" value="CAG6475713.1"/>
    <property type="molecule type" value="Transcribed_RNA"/>
</dbReference>
<dbReference type="EMBL" id="HBUE01308185">
    <property type="protein sequence ID" value="CAG6582108.1"/>
    <property type="molecule type" value="Transcribed_RNA"/>
</dbReference>
<dbReference type="EMBL" id="HBUE01077105">
    <property type="protein sequence ID" value="CAG6475692.1"/>
    <property type="molecule type" value="Transcribed_RNA"/>
</dbReference>
<dbReference type="EMBL" id="HBUE01202004">
    <property type="protein sequence ID" value="CAG6530293.1"/>
    <property type="molecule type" value="Transcribed_RNA"/>
</dbReference>
<dbReference type="EMBL" id="HBUE01077113">
    <property type="protein sequence ID" value="CAG6475704.1"/>
    <property type="molecule type" value="Transcribed_RNA"/>
</dbReference>
<dbReference type="EMBL" id="HBUE01077099">
    <property type="protein sequence ID" value="CAG6475681.1"/>
    <property type="molecule type" value="Transcribed_RNA"/>
</dbReference>
<dbReference type="EMBL" id="HBUE01202007">
    <property type="protein sequence ID" value="CAG6530299.1"/>
    <property type="molecule type" value="Transcribed_RNA"/>
</dbReference>
<dbReference type="EMBL" id="HBUE01202011">
    <property type="protein sequence ID" value="CAG6530302.1"/>
    <property type="molecule type" value="Transcribed_RNA"/>
</dbReference>
<dbReference type="EMBL" id="HBUE01077108">
    <property type="protein sequence ID" value="CAG6475696.1"/>
    <property type="molecule type" value="Transcribed_RNA"/>
</dbReference>
<evidence type="ECO:0000256" key="1">
    <source>
        <dbReference type="SAM" id="MobiDB-lite"/>
    </source>
</evidence>
<dbReference type="EMBL" id="HBUE01077098">
    <property type="protein sequence ID" value="CAG6475679.1"/>
    <property type="molecule type" value="Transcribed_RNA"/>
</dbReference>
<dbReference type="EMBL" id="HBUE01077127">
    <property type="protein sequence ID" value="CAG6475724.1"/>
    <property type="molecule type" value="Transcribed_RNA"/>
</dbReference>
<dbReference type="EMBL" id="HBUE01308179">
    <property type="protein sequence ID" value="CAG6582098.1"/>
    <property type="molecule type" value="Transcribed_RNA"/>
</dbReference>
<dbReference type="EMBL" id="HBUE01202001">
    <property type="protein sequence ID" value="CAG6530289.1"/>
    <property type="molecule type" value="Transcribed_RNA"/>
</dbReference>
<dbReference type="EMBL" id="HBUE01077111">
    <property type="protein sequence ID" value="CAG6475701.1"/>
    <property type="molecule type" value="Transcribed_RNA"/>
</dbReference>
<dbReference type="EMBL" id="HBUE01077128">
    <property type="protein sequence ID" value="CAG6475726.1"/>
    <property type="molecule type" value="Transcribed_RNA"/>
</dbReference>
<accession>A0A8D8BQ12</accession>
<feature type="region of interest" description="Disordered" evidence="1">
    <location>
        <begin position="1"/>
        <end position="25"/>
    </location>
</feature>
<dbReference type="EMBL" id="HBUE01077101">
    <property type="protein sequence ID" value="CAG6475685.1"/>
    <property type="molecule type" value="Transcribed_RNA"/>
</dbReference>
<dbReference type="EMBL" id="HBUE01077131">
    <property type="protein sequence ID" value="CAG6475731.1"/>
    <property type="molecule type" value="Transcribed_RNA"/>
</dbReference>
<dbReference type="AlphaFoldDB" id="A0A8D8BQ12"/>
<dbReference type="EMBL" id="HBUE01077103">
    <property type="protein sequence ID" value="CAG6475688.1"/>
    <property type="molecule type" value="Transcribed_RNA"/>
</dbReference>
<dbReference type="EMBL" id="HBUE01308184">
    <property type="protein sequence ID" value="CAG6582106.1"/>
    <property type="molecule type" value="Transcribed_RNA"/>
</dbReference>
<dbReference type="EMBL" id="HBUE01308182">
    <property type="protein sequence ID" value="CAG6582102.1"/>
    <property type="molecule type" value="Transcribed_RNA"/>
</dbReference>
<evidence type="ECO:0000313" key="2">
    <source>
        <dbReference type="EMBL" id="CAG6475701.1"/>
    </source>
</evidence>
<dbReference type="EMBL" id="HBUE01202005">
    <property type="protein sequence ID" value="CAG6530295.1"/>
    <property type="molecule type" value="Transcribed_RNA"/>
</dbReference>